<dbReference type="AlphaFoldDB" id="A0AAD4NFC3"/>
<evidence type="ECO:0000313" key="7">
    <source>
        <dbReference type="EMBL" id="KAI1726028.1"/>
    </source>
</evidence>
<dbReference type="InterPro" id="IPR017853">
    <property type="entry name" value="GH"/>
</dbReference>
<keyword evidence="5" id="KW-1133">Transmembrane helix</keyword>
<organism evidence="7 8">
    <name type="scientific">Ditylenchus destructor</name>
    <dbReference type="NCBI Taxonomy" id="166010"/>
    <lineage>
        <taxon>Eukaryota</taxon>
        <taxon>Metazoa</taxon>
        <taxon>Ecdysozoa</taxon>
        <taxon>Nematoda</taxon>
        <taxon>Chromadorea</taxon>
        <taxon>Rhabditida</taxon>
        <taxon>Tylenchina</taxon>
        <taxon>Tylenchomorpha</taxon>
        <taxon>Sphaerularioidea</taxon>
        <taxon>Anguinidae</taxon>
        <taxon>Anguininae</taxon>
        <taxon>Ditylenchus</taxon>
    </lineage>
</organism>
<proteinExistence type="inferred from homology"/>
<dbReference type="GO" id="GO:0005975">
    <property type="term" value="P:carbohydrate metabolic process"/>
    <property type="evidence" value="ECO:0007669"/>
    <property type="project" value="InterPro"/>
</dbReference>
<dbReference type="CDD" id="cd06565">
    <property type="entry name" value="GH20_GcnA-like"/>
    <property type="match status" value="1"/>
</dbReference>
<evidence type="ECO:0000313" key="8">
    <source>
        <dbReference type="Proteomes" id="UP001201812"/>
    </source>
</evidence>
<name>A0AAD4NFC3_9BILA</name>
<dbReference type="InterPro" id="IPR038901">
    <property type="entry name" value="HEXDC-like"/>
</dbReference>
<evidence type="ECO:0000256" key="2">
    <source>
        <dbReference type="ARBA" id="ARBA00006285"/>
    </source>
</evidence>
<dbReference type="GO" id="GO:0004563">
    <property type="term" value="F:beta-N-acetylhexosaminidase activity"/>
    <property type="evidence" value="ECO:0007669"/>
    <property type="project" value="UniProtKB-EC"/>
</dbReference>
<dbReference type="Proteomes" id="UP001201812">
    <property type="component" value="Unassembled WGS sequence"/>
</dbReference>
<dbReference type="EMBL" id="JAKKPZ010000002">
    <property type="protein sequence ID" value="KAI1726028.1"/>
    <property type="molecule type" value="Genomic_DNA"/>
</dbReference>
<keyword evidence="4 7" id="KW-0378">Hydrolase</keyword>
<evidence type="ECO:0000256" key="3">
    <source>
        <dbReference type="ARBA" id="ARBA00012663"/>
    </source>
</evidence>
<evidence type="ECO:0000256" key="5">
    <source>
        <dbReference type="SAM" id="Phobius"/>
    </source>
</evidence>
<keyword evidence="5" id="KW-0812">Transmembrane</keyword>
<dbReference type="PANTHER" id="PTHR21040">
    <property type="entry name" value="BCDNA.GH04120"/>
    <property type="match status" value="1"/>
</dbReference>
<reference evidence="7" key="1">
    <citation type="submission" date="2022-01" db="EMBL/GenBank/DDBJ databases">
        <title>Genome Sequence Resource for Two Populations of Ditylenchus destructor, the Migratory Endoparasitic Phytonematode.</title>
        <authorList>
            <person name="Zhang H."/>
            <person name="Lin R."/>
            <person name="Xie B."/>
        </authorList>
    </citation>
    <scope>NUCLEOTIDE SEQUENCE</scope>
    <source>
        <strain evidence="7">BazhouSP</strain>
    </source>
</reference>
<evidence type="ECO:0000259" key="6">
    <source>
        <dbReference type="Pfam" id="PF00728"/>
    </source>
</evidence>
<comment type="caution">
    <text evidence="7">The sequence shown here is derived from an EMBL/GenBank/DDBJ whole genome shotgun (WGS) entry which is preliminary data.</text>
</comment>
<dbReference type="Pfam" id="PF00728">
    <property type="entry name" value="Glyco_hydro_20"/>
    <property type="match status" value="1"/>
</dbReference>
<sequence>MLSWLRSGSRVRKPTLWLFLIGKSRWILGAVLTACFVYTFYTVTTSGTRAVIPDQNMLDYTEQRAVVRDGPVFGVNKIESGHIRPVLPEGNALNYGDQHDNVEDAKFDSHDSAAKVSDIESAPRAKALPFRTDMVMDEPRPRSRSKLKGKEINGEEYPRLTKSGKFVPIRRFVHIDMKGAPYKPSFFPEVFAFLKRLSVTGVVLEWEDMFPYTGRLAKAVNGDAYTIEQVEMILNSAKQQSLEIVPLVQTFGHLEWILKLKEFAHLREDKKFPQVICIGKEEVWELLRDMVDQVAKVHQKYGLNYFHMGADEVYQLGYCNETIAEMQKQGGRERVMLWHISRMANYIKQKYKVTVLAWHDMFVHVMEEELFLYNMTKLLEPVLWSYAEDLDQYLPHTDWLALKPFKNVWGSSTYKGADGPMRFNSNPIHYIKNHESWTVQMTRIYREFDYFQGLIMSGWSRYDHLAVLCELFPIGIPSLVMGTETILAGKPLNGIYPKSTALLGCQVPYEQGYVYGCNFPGNRIYEIINEYDAQRSLIQRYSRNDFEFNGWLSNVAEQYNYSSAMYIEKIIPLLDSYLMPLEKLENDLREEMSKVYFPEAIDEFVLTYMSGDLQFLRKRKKAANAILNKRKFFEKRPYIKYPKETAFQKDL</sequence>
<dbReference type="PANTHER" id="PTHR21040:SF11">
    <property type="entry name" value="BETA-N-ACETYLHEXOSAMINIDASE"/>
    <property type="match status" value="1"/>
</dbReference>
<gene>
    <name evidence="7" type="ORF">DdX_02721</name>
</gene>
<keyword evidence="5" id="KW-0472">Membrane</keyword>
<evidence type="ECO:0000256" key="4">
    <source>
        <dbReference type="ARBA" id="ARBA00022801"/>
    </source>
</evidence>
<comment type="similarity">
    <text evidence="2">Belongs to the glycosyl hydrolase 20 family.</text>
</comment>
<dbReference type="Gene3D" id="3.20.20.80">
    <property type="entry name" value="Glycosidases"/>
    <property type="match status" value="1"/>
</dbReference>
<protein>
    <recommendedName>
        <fullName evidence="3">beta-N-acetylhexosaminidase</fullName>
        <ecNumber evidence="3">3.2.1.52</ecNumber>
    </recommendedName>
</protein>
<keyword evidence="8" id="KW-1185">Reference proteome</keyword>
<dbReference type="EC" id="3.2.1.52" evidence="3"/>
<accession>A0AAD4NFC3</accession>
<dbReference type="InterPro" id="IPR015883">
    <property type="entry name" value="Glyco_hydro_20_cat"/>
</dbReference>
<comment type="catalytic activity">
    <reaction evidence="1">
        <text>Hydrolysis of terminal non-reducing N-acetyl-D-hexosamine residues in N-acetyl-beta-D-hexosaminides.</text>
        <dbReference type="EC" id="3.2.1.52"/>
    </reaction>
</comment>
<feature type="transmembrane region" description="Helical" evidence="5">
    <location>
        <begin position="16"/>
        <end position="41"/>
    </location>
</feature>
<dbReference type="SUPFAM" id="SSF51445">
    <property type="entry name" value="(Trans)glycosidases"/>
    <property type="match status" value="1"/>
</dbReference>
<feature type="domain" description="Glycoside hydrolase family 20 catalytic" evidence="6">
    <location>
        <begin position="209"/>
        <end position="366"/>
    </location>
</feature>
<evidence type="ECO:0000256" key="1">
    <source>
        <dbReference type="ARBA" id="ARBA00001231"/>
    </source>
</evidence>